<keyword evidence="1 3" id="KW-0732">Signal</keyword>
<dbReference type="InterPro" id="IPR012336">
    <property type="entry name" value="Thioredoxin-like_fold"/>
</dbReference>
<keyword evidence="6" id="KW-1185">Reference proteome</keyword>
<dbReference type="CDD" id="cd03019">
    <property type="entry name" value="DsbA_DsbA"/>
    <property type="match status" value="1"/>
</dbReference>
<dbReference type="PANTHER" id="PTHR35891:SF2">
    <property type="entry name" value="THIOL:DISULFIDE INTERCHANGE PROTEIN DSBA"/>
    <property type="match status" value="1"/>
</dbReference>
<dbReference type="PANTHER" id="PTHR35891">
    <property type="entry name" value="THIOL:DISULFIDE INTERCHANGE PROTEIN DSBA"/>
    <property type="match status" value="1"/>
</dbReference>
<gene>
    <name evidence="5" type="ORF">GCM10007894_09020</name>
</gene>
<evidence type="ECO:0000259" key="4">
    <source>
        <dbReference type="PROSITE" id="PS51352"/>
    </source>
</evidence>
<organism evidence="5 6">
    <name type="scientific">Paraferrimonas haliotis</name>
    <dbReference type="NCBI Taxonomy" id="2013866"/>
    <lineage>
        <taxon>Bacteria</taxon>
        <taxon>Pseudomonadati</taxon>
        <taxon>Pseudomonadota</taxon>
        <taxon>Gammaproteobacteria</taxon>
        <taxon>Alteromonadales</taxon>
        <taxon>Ferrimonadaceae</taxon>
        <taxon>Paraferrimonas</taxon>
    </lineage>
</organism>
<comment type="caution">
    <text evidence="5">The sequence shown here is derived from an EMBL/GenBank/DDBJ whole genome shotgun (WGS) entry which is preliminary data.</text>
</comment>
<name>A0AA37WXS5_9GAMM</name>
<evidence type="ECO:0000313" key="6">
    <source>
        <dbReference type="Proteomes" id="UP001157439"/>
    </source>
</evidence>
<dbReference type="Proteomes" id="UP001157439">
    <property type="component" value="Unassembled WGS sequence"/>
</dbReference>
<feature type="region of interest" description="Disordered" evidence="2">
    <location>
        <begin position="30"/>
        <end position="54"/>
    </location>
</feature>
<dbReference type="Pfam" id="PF13462">
    <property type="entry name" value="Thioredoxin_4"/>
    <property type="match status" value="1"/>
</dbReference>
<evidence type="ECO:0000256" key="2">
    <source>
        <dbReference type="SAM" id="MobiDB-lite"/>
    </source>
</evidence>
<reference evidence="5 6" key="1">
    <citation type="journal article" date="2014" name="Int. J. Syst. Evol. Microbiol.">
        <title>Complete genome sequence of Corynebacterium casei LMG S-19264T (=DSM 44701T), isolated from a smear-ripened cheese.</title>
        <authorList>
            <consortium name="US DOE Joint Genome Institute (JGI-PGF)"/>
            <person name="Walter F."/>
            <person name="Albersmeier A."/>
            <person name="Kalinowski J."/>
            <person name="Ruckert C."/>
        </authorList>
    </citation>
    <scope>NUCLEOTIDE SEQUENCE [LARGE SCALE GENOMIC DNA]</scope>
    <source>
        <strain evidence="5 6">NBRC 112785</strain>
    </source>
</reference>
<feature type="domain" description="Thioredoxin" evidence="4">
    <location>
        <begin position="47"/>
        <end position="219"/>
    </location>
</feature>
<sequence>MFKSKMLAVVFAVSSLLMLGACSPAETPAAPAAPAAPTAPAAQPQANVAPAPAPQEAGQFVQGKHYFTVSDKSATATPQITEFFSFYCHNCYNMETQYLPFIKAHIDPSIEFKTAHVDFMRSEIGYEVIRSLAVMQQMGITSELMPTMFATIQADDDGGHHHGHDHGDNADALDIKVNSRDDIKAIFAAKGYDVTQYDSMADSDQTNATMKKWAEQEKAFGIRSVPGFVVNEKYAINMSEIRSLEEFAALINFLALHKS</sequence>
<dbReference type="InterPro" id="IPR036249">
    <property type="entry name" value="Thioredoxin-like_sf"/>
</dbReference>
<protein>
    <submittedName>
        <fullName evidence="5">Thiol:disulfide interchange protein</fullName>
    </submittedName>
</protein>
<dbReference type="SUPFAM" id="SSF52833">
    <property type="entry name" value="Thioredoxin-like"/>
    <property type="match status" value="1"/>
</dbReference>
<dbReference type="PROSITE" id="PS51257">
    <property type="entry name" value="PROKAR_LIPOPROTEIN"/>
    <property type="match status" value="1"/>
</dbReference>
<dbReference type="EMBL" id="BSPO01000002">
    <property type="protein sequence ID" value="GLS82925.1"/>
    <property type="molecule type" value="Genomic_DNA"/>
</dbReference>
<evidence type="ECO:0000256" key="3">
    <source>
        <dbReference type="SAM" id="SignalP"/>
    </source>
</evidence>
<dbReference type="Gene3D" id="3.40.30.10">
    <property type="entry name" value="Glutaredoxin"/>
    <property type="match status" value="1"/>
</dbReference>
<accession>A0AA37WXS5</accession>
<dbReference type="InterPro" id="IPR023205">
    <property type="entry name" value="DsbA/DsbL"/>
</dbReference>
<dbReference type="AlphaFoldDB" id="A0AA37WXS5"/>
<proteinExistence type="predicted"/>
<feature type="chain" id="PRO_5041273425" evidence="3">
    <location>
        <begin position="26"/>
        <end position="259"/>
    </location>
</feature>
<dbReference type="PROSITE" id="PS51352">
    <property type="entry name" value="THIOREDOXIN_2"/>
    <property type="match status" value="1"/>
</dbReference>
<evidence type="ECO:0000256" key="1">
    <source>
        <dbReference type="ARBA" id="ARBA00022729"/>
    </source>
</evidence>
<feature type="signal peptide" evidence="3">
    <location>
        <begin position="1"/>
        <end position="25"/>
    </location>
</feature>
<dbReference type="InterPro" id="IPR050824">
    <property type="entry name" value="Thiol_disulfide_DsbA"/>
</dbReference>
<dbReference type="RefSeq" id="WP_233132561.1">
    <property type="nucleotide sequence ID" value="NZ_BSPO01000002.1"/>
</dbReference>
<evidence type="ECO:0000313" key="5">
    <source>
        <dbReference type="EMBL" id="GLS82925.1"/>
    </source>
</evidence>
<dbReference type="InterPro" id="IPR013766">
    <property type="entry name" value="Thioredoxin_domain"/>
</dbReference>